<evidence type="ECO:0000313" key="2">
    <source>
        <dbReference type="EMBL" id="KAJ7707885.1"/>
    </source>
</evidence>
<evidence type="ECO:0000256" key="1">
    <source>
        <dbReference type="SAM" id="MobiDB-lite"/>
    </source>
</evidence>
<name>A0AAD7GYH8_9AGAR</name>
<proteinExistence type="predicted"/>
<feature type="region of interest" description="Disordered" evidence="1">
    <location>
        <begin position="58"/>
        <end position="148"/>
    </location>
</feature>
<evidence type="ECO:0000313" key="3">
    <source>
        <dbReference type="Proteomes" id="UP001215598"/>
    </source>
</evidence>
<dbReference type="AlphaFoldDB" id="A0AAD7GYH8"/>
<dbReference type="EMBL" id="JARKIB010000441">
    <property type="protein sequence ID" value="KAJ7707885.1"/>
    <property type="molecule type" value="Genomic_DNA"/>
</dbReference>
<keyword evidence="3" id="KW-1185">Reference proteome</keyword>
<comment type="caution">
    <text evidence="2">The sequence shown here is derived from an EMBL/GenBank/DDBJ whole genome shotgun (WGS) entry which is preliminary data.</text>
</comment>
<dbReference type="Proteomes" id="UP001215598">
    <property type="component" value="Unassembled WGS sequence"/>
</dbReference>
<accession>A0AAD7GYH8</accession>
<sequence length="148" mass="16083">MAAMHGTNGLLQVMAALSWWGKRLLKQRDGPEWPEWIAAVEDLTWVLDELLDSGEIGIAKAGAKRKRGGAGSGSAKDGMDRGKRQKRTAAKRTPENESGTEPAGGDWDEEGRVLRGRAVKGKEQGQAVEKTRPKPRPLTKGARRSKGE</sequence>
<reference evidence="2" key="1">
    <citation type="submission" date="2023-03" db="EMBL/GenBank/DDBJ databases">
        <title>Massive genome expansion in bonnet fungi (Mycena s.s.) driven by repeated elements and novel gene families across ecological guilds.</title>
        <authorList>
            <consortium name="Lawrence Berkeley National Laboratory"/>
            <person name="Harder C.B."/>
            <person name="Miyauchi S."/>
            <person name="Viragh M."/>
            <person name="Kuo A."/>
            <person name="Thoen E."/>
            <person name="Andreopoulos B."/>
            <person name="Lu D."/>
            <person name="Skrede I."/>
            <person name="Drula E."/>
            <person name="Henrissat B."/>
            <person name="Morin E."/>
            <person name="Kohler A."/>
            <person name="Barry K."/>
            <person name="LaButti K."/>
            <person name="Morin E."/>
            <person name="Salamov A."/>
            <person name="Lipzen A."/>
            <person name="Mereny Z."/>
            <person name="Hegedus B."/>
            <person name="Baldrian P."/>
            <person name="Stursova M."/>
            <person name="Weitz H."/>
            <person name="Taylor A."/>
            <person name="Grigoriev I.V."/>
            <person name="Nagy L.G."/>
            <person name="Martin F."/>
            <person name="Kauserud H."/>
        </authorList>
    </citation>
    <scope>NUCLEOTIDE SEQUENCE</scope>
    <source>
        <strain evidence="2">CBHHK182m</strain>
    </source>
</reference>
<gene>
    <name evidence="2" type="ORF">B0H16DRAFT_1481519</name>
</gene>
<protein>
    <submittedName>
        <fullName evidence="2">Uncharacterized protein</fullName>
    </submittedName>
</protein>
<organism evidence="2 3">
    <name type="scientific">Mycena metata</name>
    <dbReference type="NCBI Taxonomy" id="1033252"/>
    <lineage>
        <taxon>Eukaryota</taxon>
        <taxon>Fungi</taxon>
        <taxon>Dikarya</taxon>
        <taxon>Basidiomycota</taxon>
        <taxon>Agaricomycotina</taxon>
        <taxon>Agaricomycetes</taxon>
        <taxon>Agaricomycetidae</taxon>
        <taxon>Agaricales</taxon>
        <taxon>Marasmiineae</taxon>
        <taxon>Mycenaceae</taxon>
        <taxon>Mycena</taxon>
    </lineage>
</organism>
<feature type="compositionally biased region" description="Basic residues" evidence="1">
    <location>
        <begin position="133"/>
        <end position="148"/>
    </location>
</feature>